<evidence type="ECO:0000259" key="5">
    <source>
        <dbReference type="Pfam" id="PF03976"/>
    </source>
</evidence>
<dbReference type="EMBL" id="CYHF01000003">
    <property type="protein sequence ID" value="CUA95673.1"/>
    <property type="molecule type" value="Genomic_DNA"/>
</dbReference>
<comment type="similarity">
    <text evidence="1 4">Belongs to the polyphosphate kinase 2 (PPK2) family. Class I subfamily.</text>
</comment>
<dbReference type="STRING" id="339866.GCA_001418255_01075"/>
<dbReference type="NCBIfam" id="TIGR03707">
    <property type="entry name" value="PPK2_P_aer"/>
    <property type="match status" value="1"/>
</dbReference>
<comment type="subunit">
    <text evidence="4">Homotetramer.</text>
</comment>
<dbReference type="PIRSF" id="PIRSF028756">
    <property type="entry name" value="PPK2_prd"/>
    <property type="match status" value="1"/>
</dbReference>
<dbReference type="AlphaFoldDB" id="A0A0K6HXZ7"/>
<evidence type="ECO:0000256" key="2">
    <source>
        <dbReference type="ARBA" id="ARBA00022679"/>
    </source>
</evidence>
<dbReference type="PANTHER" id="PTHR34383">
    <property type="entry name" value="POLYPHOSPHATE:AMP PHOSPHOTRANSFERASE-RELATED"/>
    <property type="match status" value="1"/>
</dbReference>
<evidence type="ECO:0000256" key="1">
    <source>
        <dbReference type="ARBA" id="ARBA00009924"/>
    </source>
</evidence>
<dbReference type="InterPro" id="IPR016898">
    <property type="entry name" value="Polyphosphate_phosphotransfera"/>
</dbReference>
<reference evidence="7" key="1">
    <citation type="submission" date="2015-08" db="EMBL/GenBank/DDBJ databases">
        <authorList>
            <person name="Varghese N."/>
        </authorList>
    </citation>
    <scope>NUCLEOTIDE SEQUENCE [LARGE SCALE GENOMIC DNA]</scope>
    <source>
        <strain evidence="7">DSM 18181</strain>
    </source>
</reference>
<evidence type="ECO:0000256" key="4">
    <source>
        <dbReference type="RuleBase" id="RU369062"/>
    </source>
</evidence>
<feature type="domain" description="Polyphosphate kinase-2-related" evidence="5">
    <location>
        <begin position="20"/>
        <end position="242"/>
    </location>
</feature>
<gene>
    <name evidence="6" type="ORF">Ga0061069_103195</name>
</gene>
<dbReference type="InterPro" id="IPR022488">
    <property type="entry name" value="PPK2-related"/>
</dbReference>
<keyword evidence="7" id="KW-1185">Reference proteome</keyword>
<proteinExistence type="inferred from homology"/>
<comment type="function">
    <text evidence="4">Uses inorganic polyphosphate (polyP) as a donor to convert GDP to GTP or ADP to ATP.</text>
</comment>
<accession>A0A0K6HXZ7</accession>
<dbReference type="PANTHER" id="PTHR34383:SF1">
    <property type="entry name" value="ADP-POLYPHOSPHATE PHOSPHOTRANSFERASE"/>
    <property type="match status" value="1"/>
</dbReference>
<evidence type="ECO:0000256" key="3">
    <source>
        <dbReference type="ARBA" id="ARBA00022777"/>
    </source>
</evidence>
<sequence>MTAKSKKVRATGDADDVDHGYRHILRELQIELVKFQKHLISHGDRILIILEGRDSAGKDGTVKRIIEHLSPRDTRVVALGKPSTRDESEWYFQRYVPHLPAAAEFVLFNRSWYNRAGVERVMGFCTEAQYEEFMETVPVFEQMLVRSGLRLFKYYLDIDKAEQRQRLKARLTDPLKQWKMSPIDAAAQKHWKDYSAARDAMFARTHTLAAPWTIVRANDKKRARLNLIMDLLSRLDYRDKNEALLCPDPDGVFSYTQDAVMQGRIAE</sequence>
<dbReference type="GO" id="GO:0006793">
    <property type="term" value="P:phosphorus metabolic process"/>
    <property type="evidence" value="ECO:0007669"/>
    <property type="project" value="InterPro"/>
</dbReference>
<keyword evidence="3 4" id="KW-0418">Kinase</keyword>
<dbReference type="Pfam" id="PF03976">
    <property type="entry name" value="PPK2"/>
    <property type="match status" value="1"/>
</dbReference>
<dbReference type="SUPFAM" id="SSF52540">
    <property type="entry name" value="P-loop containing nucleoside triphosphate hydrolases"/>
    <property type="match status" value="1"/>
</dbReference>
<organism evidence="6 7">
    <name type="scientific">Thiomonas bhubaneswarensis</name>
    <dbReference type="NCBI Taxonomy" id="339866"/>
    <lineage>
        <taxon>Bacteria</taxon>
        <taxon>Pseudomonadati</taxon>
        <taxon>Pseudomonadota</taxon>
        <taxon>Betaproteobacteria</taxon>
        <taxon>Burkholderiales</taxon>
        <taxon>Thiomonas</taxon>
    </lineage>
</organism>
<protein>
    <recommendedName>
        <fullName evidence="4">ADP/GDP-polyphosphate phosphotransferase</fullName>
        <ecNumber evidence="4">2.7.4.-</ecNumber>
    </recommendedName>
    <alternativeName>
        <fullName evidence="4">Polyphosphate kinase PPK2</fullName>
    </alternativeName>
</protein>
<dbReference type="InterPro" id="IPR027417">
    <property type="entry name" value="P-loop_NTPase"/>
</dbReference>
<dbReference type="Proteomes" id="UP000183649">
    <property type="component" value="Unassembled WGS sequence"/>
</dbReference>
<evidence type="ECO:0000313" key="7">
    <source>
        <dbReference type="Proteomes" id="UP000183649"/>
    </source>
</evidence>
<evidence type="ECO:0000313" key="6">
    <source>
        <dbReference type="EMBL" id="CUA95673.1"/>
    </source>
</evidence>
<dbReference type="InterPro" id="IPR022486">
    <property type="entry name" value="PPK2_PA0141"/>
</dbReference>
<dbReference type="RefSeq" id="WP_055449994.1">
    <property type="nucleotide sequence ID" value="NZ_CYHF01000003.1"/>
</dbReference>
<dbReference type="Gene3D" id="3.40.50.300">
    <property type="entry name" value="P-loop containing nucleotide triphosphate hydrolases"/>
    <property type="match status" value="1"/>
</dbReference>
<dbReference type="GO" id="GO:0008976">
    <property type="term" value="F:polyphosphate kinase activity"/>
    <property type="evidence" value="ECO:0007669"/>
    <property type="project" value="UniProtKB-UniRule"/>
</dbReference>
<keyword evidence="2 4" id="KW-0808">Transferase</keyword>
<name>A0A0K6HXZ7_9BURK</name>
<dbReference type="EC" id="2.7.4.-" evidence="4"/>